<keyword evidence="4" id="KW-1185">Reference proteome</keyword>
<evidence type="ECO:0000256" key="2">
    <source>
        <dbReference type="SAM" id="SignalP"/>
    </source>
</evidence>
<keyword evidence="1" id="KW-0472">Membrane</keyword>
<comment type="caution">
    <text evidence="3">The sequence shown here is derived from an EMBL/GenBank/DDBJ whole genome shotgun (WGS) entry which is preliminary data.</text>
</comment>
<keyword evidence="2" id="KW-0732">Signal</keyword>
<reference evidence="3 4" key="1">
    <citation type="submission" date="2024-04" db="EMBL/GenBank/DDBJ databases">
        <title>Tritrichomonas musculus Genome.</title>
        <authorList>
            <person name="Alves-Ferreira E."/>
            <person name="Grigg M."/>
            <person name="Lorenzi H."/>
            <person name="Galac M."/>
        </authorList>
    </citation>
    <scope>NUCLEOTIDE SEQUENCE [LARGE SCALE GENOMIC DNA]</scope>
    <source>
        <strain evidence="3 4">EAF2021</strain>
    </source>
</reference>
<keyword evidence="1" id="KW-0812">Transmembrane</keyword>
<dbReference type="Proteomes" id="UP001470230">
    <property type="component" value="Unassembled WGS sequence"/>
</dbReference>
<evidence type="ECO:0000313" key="4">
    <source>
        <dbReference type="Proteomes" id="UP001470230"/>
    </source>
</evidence>
<gene>
    <name evidence="3" type="ORF">M9Y10_008193</name>
</gene>
<evidence type="ECO:0000313" key="3">
    <source>
        <dbReference type="EMBL" id="KAK8870315.1"/>
    </source>
</evidence>
<protein>
    <submittedName>
        <fullName evidence="3">Uncharacterized protein</fullName>
    </submittedName>
</protein>
<proteinExistence type="predicted"/>
<keyword evidence="1" id="KW-1133">Transmembrane helix</keyword>
<dbReference type="EMBL" id="JAPFFF010000014">
    <property type="protein sequence ID" value="KAK8870315.1"/>
    <property type="molecule type" value="Genomic_DNA"/>
</dbReference>
<feature type="transmembrane region" description="Helical" evidence="1">
    <location>
        <begin position="1718"/>
        <end position="1741"/>
    </location>
</feature>
<organism evidence="3 4">
    <name type="scientific">Tritrichomonas musculus</name>
    <dbReference type="NCBI Taxonomy" id="1915356"/>
    <lineage>
        <taxon>Eukaryota</taxon>
        <taxon>Metamonada</taxon>
        <taxon>Parabasalia</taxon>
        <taxon>Tritrichomonadida</taxon>
        <taxon>Tritrichomonadidae</taxon>
        <taxon>Tritrichomonas</taxon>
    </lineage>
</organism>
<feature type="signal peptide" evidence="2">
    <location>
        <begin position="1"/>
        <end position="18"/>
    </location>
</feature>
<accession>A0ABR2IYH2</accession>
<name>A0ABR2IYH2_9EUKA</name>
<feature type="chain" id="PRO_5046932214" evidence="2">
    <location>
        <begin position="19"/>
        <end position="1764"/>
    </location>
</feature>
<evidence type="ECO:0000256" key="1">
    <source>
        <dbReference type="SAM" id="Phobius"/>
    </source>
</evidence>
<sequence>MFKIIKFFLFACIASATAEVEITVCDGDCPSSAIGATISYHEGDDLDDLLKQYLTDNSIVYFYTASKGEIDFKLSLLTFQGRKCAFKPLSGSLNFDIYINIDSGQSTGQLTFNGVDVVFTSEHATNLRIDVLKLIESQIDFKGVNSELYVGALTTDDSIHSFSQVNIVNAQYEHSQLTYDVTSSNDVTIAVSDKTVSVTIDDHKTKFVYQSDDMEAYFETNSGSKYYVNYTGGSQSSVPTLNFENFQNLIFSGDWPKTSIFPITDKRFEKNISISSYSPVLPISRDGTATTLIKLNDSTIITGSINCPIVFSLLRSVFLNDTYVSITGTYSGSLIDLGSSYIRLTIDMLQTDFSAKQYPFIFRVGTGGASTVSCLKTTELSTRMSQLAVYTDFQKFLTDFELDKLLSQEWNLLYLNMTLDVSKVTVVLQSEPFIHGFIPNDSCLTVLRMGQTFVLSATSPSSLPLNICYDGDQTTCDDGTYGAEIHNIDQLNTYFVGGIKVLRLTLKVSIDELDFSSFDASGGYQNCQISVYGSYQITVNKVSYGMQKGIDYMEFNYINFDGTSTFYINNVQFLHCNASTLSHFNFQNNQLVTGDDDFVRTFFSQITTNLKSFQYKMDHYDAISVDDKQYIFYDLDVNDYSTPISINYESVNNKFIQIIYDVGMTSTATENNLNITINTNSPPSFNVTFDVLSYDYRNEAELILYDWSKAKNADFKVNFDHGNYPVKIVLTEPYNPTQLNVFGDGKVTYIDRYSNTTELCACENDICTDLCPKNSSRIKYSEIDTKLGEDYNKFIIYIGQSNLAAEKPTVKMESLNKKVVNFIGLGGKDDKDLIIINNDNSYEVDQKLTTTYFDNLKVQPTSGTQRIAFGELRFDDCSIDSAFKNIEVSIDDFYCNFSDFQLFKRITISDSCFVGGALATESQTVQFLVDQDDGDLQATISVDAPVEMGDGYVKIGPTRFNIQRSFVYDVVLSINSGKKVTITKASDAAENKVPLVLFKNCKGSIISICDGWTSQAASSYKYTFLLEEVDEVTLILNGENTPLAVSSDKGDMTIISASKSVGINGFFEFTPSFSTDRSSITVKYSEDSPKLTESTIKFEKDFDIGYGCTIKFSQPNIVLALSRLIGTEKSQLSVEHYSNLDGDSKLTVDKAFKSSSISTDYKIQCSISKPLNDAAVANYINHQHVLFAVNTADSSSCKQTSLTFTGTAPTTHGFTSTNMKITVNEDTGEVVLGFIKDPNEVPWSLCYSTRTACEISIDESTISKLDTLLPGGKMNINILMGKANSNDLNLAIDNFKGSTLSVSSSTSDTFDLKVKYGQSILSSVSLTRMKATTSETDFSVSQLFLYEGSSASSIEKFGNLTVDFTSWENLHLSSYSKAIEIQYPNSQLTFTSGGWKLSDGKEIAKVNFPDLKVNFLSNSVELLADKGLTKVNDLKLITKSKKITVGENFDSIQSPDIFIESTISSDSLIVTMKSFPFVIFPYLMSAGTLQFDKSVLPYTTSHPFKLDGLNPIVDFSNSDQSHLGRLAASSIEFSGISSLSVKSADTYYPVSVESVISDNLSTVTLNQAKVTSSVRAIGSASLKGKFDVPNANVVFEWRLESMPQIAFNEAPESAPKSVTVKFVGPETESNLDASKYNEYLYEKAYSLASNVGTGQCDKWLSNLILQSEIRYFNSDECVFDVTCNNGNVILVGRRLIPDIAPPTGSDDGQSGKKLKTGAIVGIAIAVLVVVVAACVFGYMYYKKRRSSYESLDSVKLELNKQQYI</sequence>